<evidence type="ECO:0000256" key="2">
    <source>
        <dbReference type="ARBA" id="ARBA00022801"/>
    </source>
</evidence>
<keyword evidence="2" id="KW-0378">Hydrolase</keyword>
<evidence type="ECO:0000313" key="5">
    <source>
        <dbReference type="Proteomes" id="UP001283361"/>
    </source>
</evidence>
<dbReference type="EMBL" id="JAWDGP010006444">
    <property type="protein sequence ID" value="KAK3741113.1"/>
    <property type="molecule type" value="Genomic_DNA"/>
</dbReference>
<evidence type="ECO:0000256" key="1">
    <source>
        <dbReference type="ARBA" id="ARBA00008552"/>
    </source>
</evidence>
<dbReference type="Gene3D" id="3.90.70.130">
    <property type="match status" value="1"/>
</dbReference>
<accession>A0AAE1CWC0</accession>
<dbReference type="AlphaFoldDB" id="A0AAE1CWC0"/>
<reference evidence="4" key="1">
    <citation type="journal article" date="2023" name="G3 (Bethesda)">
        <title>A reference genome for the long-term kleptoplast-retaining sea slug Elysia crispata morphotype clarki.</title>
        <authorList>
            <person name="Eastman K.E."/>
            <person name="Pendleton A.L."/>
            <person name="Shaikh M.A."/>
            <person name="Suttiyut T."/>
            <person name="Ogas R."/>
            <person name="Tomko P."/>
            <person name="Gavelis G."/>
            <person name="Widhalm J.R."/>
            <person name="Wisecaver J.H."/>
        </authorList>
    </citation>
    <scope>NUCLEOTIDE SEQUENCE</scope>
    <source>
        <strain evidence="4">ECLA1</strain>
    </source>
</reference>
<feature type="domain" description="UFSP1/2/DUB catalytic" evidence="3">
    <location>
        <begin position="34"/>
        <end position="226"/>
    </location>
</feature>
<protein>
    <recommendedName>
        <fullName evidence="3">UFSP1/2/DUB catalytic domain-containing protein</fullName>
    </recommendedName>
</protein>
<dbReference type="PANTHER" id="PTHR48153">
    <property type="entry name" value="UFM1-SPECIFIC PROTEASE 2"/>
    <property type="match status" value="1"/>
</dbReference>
<dbReference type="GO" id="GO:0071567">
    <property type="term" value="F:deUFMylase activity"/>
    <property type="evidence" value="ECO:0007669"/>
    <property type="project" value="UniProtKB-ARBA"/>
</dbReference>
<keyword evidence="5" id="KW-1185">Reference proteome</keyword>
<gene>
    <name evidence="4" type="ORF">RRG08_042480</name>
</gene>
<evidence type="ECO:0000313" key="4">
    <source>
        <dbReference type="EMBL" id="KAK3741113.1"/>
    </source>
</evidence>
<dbReference type="InterPro" id="IPR012462">
    <property type="entry name" value="UFSP1/2_DUB_cat"/>
</dbReference>
<organism evidence="4 5">
    <name type="scientific">Elysia crispata</name>
    <name type="common">lettuce slug</name>
    <dbReference type="NCBI Taxonomy" id="231223"/>
    <lineage>
        <taxon>Eukaryota</taxon>
        <taxon>Metazoa</taxon>
        <taxon>Spiralia</taxon>
        <taxon>Lophotrochozoa</taxon>
        <taxon>Mollusca</taxon>
        <taxon>Gastropoda</taxon>
        <taxon>Heterobranchia</taxon>
        <taxon>Euthyneura</taxon>
        <taxon>Panpulmonata</taxon>
        <taxon>Sacoglossa</taxon>
        <taxon>Placobranchoidea</taxon>
        <taxon>Plakobranchidae</taxon>
        <taxon>Elysia</taxon>
    </lineage>
</organism>
<comment type="caution">
    <text evidence="4">The sequence shown here is derived from an EMBL/GenBank/DDBJ whole genome shotgun (WGS) entry which is preliminary data.</text>
</comment>
<sequence length="233" mass="26370">MHPSTRDERKVNDGRHGTLLTNVHEGLPLRPKSVLCQGFYSYYHYFCDGVADMGWGCGYRTLQTLCSWAQHRLHNMHAQKEGNPLSVHGIRDIQSALVEMGDKPETFAQSRQWIGSFEVCLCLDYFYNVPCKIIHVTKGSQLEQHLPELSVHFQSWGCPVMMGGETDNSSKGIMGVCEDPPALLVVDPHYVKDEKNPATRASLQEAGWVRWIEIHELHADSFYNLCLPRLAAS</sequence>
<dbReference type="SUPFAM" id="SSF54001">
    <property type="entry name" value="Cysteine proteinases"/>
    <property type="match status" value="1"/>
</dbReference>
<name>A0AAE1CWC0_9GAST</name>
<proteinExistence type="inferred from homology"/>
<dbReference type="InterPro" id="IPR038765">
    <property type="entry name" value="Papain-like_cys_pep_sf"/>
</dbReference>
<comment type="similarity">
    <text evidence="1">Belongs to the peptidase C78 family.</text>
</comment>
<dbReference type="PANTHER" id="PTHR48153:SF3">
    <property type="entry name" value="INACTIVE UFM1-SPECIFIC PROTEASE 1"/>
    <property type="match status" value="1"/>
</dbReference>
<evidence type="ECO:0000259" key="3">
    <source>
        <dbReference type="Pfam" id="PF07910"/>
    </source>
</evidence>
<dbReference type="Pfam" id="PF07910">
    <property type="entry name" value="Peptidase_C78"/>
    <property type="match status" value="1"/>
</dbReference>
<dbReference type="Proteomes" id="UP001283361">
    <property type="component" value="Unassembled WGS sequence"/>
</dbReference>